<reference evidence="1 2" key="1">
    <citation type="submission" date="2018-08" db="EMBL/GenBank/DDBJ databases">
        <title>Genomic Encyclopedia of Archaeal and Bacterial Type Strains, Phase II (KMG-II): from individual species to whole genera.</title>
        <authorList>
            <person name="Goeker M."/>
        </authorList>
    </citation>
    <scope>NUCLEOTIDE SEQUENCE [LARGE SCALE GENOMIC DNA]</scope>
    <source>
        <strain evidence="1 2">DSM 17099</strain>
    </source>
</reference>
<protein>
    <submittedName>
        <fullName evidence="1">Toxin ETX/toxin MTX2</fullName>
    </submittedName>
</protein>
<dbReference type="EMBL" id="QTUJ01000003">
    <property type="protein sequence ID" value="REF68745.1"/>
    <property type="molecule type" value="Genomic_DNA"/>
</dbReference>
<comment type="caution">
    <text evidence="1">The sequence shown here is derived from an EMBL/GenBank/DDBJ whole genome shotgun (WGS) entry which is preliminary data.</text>
</comment>
<dbReference type="RefSeq" id="WP_116222680.1">
    <property type="nucleotide sequence ID" value="NZ_CP038197.1"/>
</dbReference>
<evidence type="ECO:0000313" key="1">
    <source>
        <dbReference type="EMBL" id="REF68745.1"/>
    </source>
</evidence>
<dbReference type="AlphaFoldDB" id="A0A3D9XDU3"/>
<organism evidence="1 2">
    <name type="scientific">Paracoccus versutus</name>
    <name type="common">Thiobacillus versutus</name>
    <dbReference type="NCBI Taxonomy" id="34007"/>
    <lineage>
        <taxon>Bacteria</taxon>
        <taxon>Pseudomonadati</taxon>
        <taxon>Pseudomonadota</taxon>
        <taxon>Alphaproteobacteria</taxon>
        <taxon>Rhodobacterales</taxon>
        <taxon>Paracoccaceae</taxon>
        <taxon>Paracoccus</taxon>
    </lineage>
</organism>
<proteinExistence type="predicted"/>
<dbReference type="InterPro" id="IPR004991">
    <property type="entry name" value="Aerolysin-like"/>
</dbReference>
<name>A0A3D9XDU3_PARVE</name>
<dbReference type="SUPFAM" id="SSF56973">
    <property type="entry name" value="Aerolisin/ETX pore-forming domain"/>
    <property type="match status" value="1"/>
</dbReference>
<dbReference type="Pfam" id="PF03318">
    <property type="entry name" value="ETX_MTX2"/>
    <property type="match status" value="1"/>
</dbReference>
<dbReference type="Proteomes" id="UP000256941">
    <property type="component" value="Unassembled WGS sequence"/>
</dbReference>
<evidence type="ECO:0000313" key="2">
    <source>
        <dbReference type="Proteomes" id="UP000256941"/>
    </source>
</evidence>
<sequence length="304" mass="32414">MTLQYLDTLGLGAIIVDAWQNHLETEKDPAGGQWFANGPGNNGGLFGKLTDTLASELVFDVPAQTFSVYQSAAATGIVDNRNGLTPEQTVGLSCTFQDTVTTTHSVSKAVKTGTTVSIKGTIDAKVVKKEFGISFTAEYSHSWTDATAVSKSESRSFSVSVPVRNVPAGRVWQVVLMANKKELSMPYRADIILKGSTVANFLSPIRGQRIWQADAGTLCEWINRHGSAADESWSYGCDPTDPTQGRISLLGTLKAVHTVNFTVRTLDVTESFRPDGDGGLVLATNAGSEAPVVDEVLVTELAAA</sequence>
<gene>
    <name evidence="1" type="ORF">BDD41_3817</name>
</gene>
<dbReference type="Gene3D" id="2.170.15.10">
    <property type="entry name" value="Proaerolysin, chain A, domain 3"/>
    <property type="match status" value="1"/>
</dbReference>
<accession>A0A3D9XDU3</accession>